<feature type="compositionally biased region" description="Acidic residues" evidence="1">
    <location>
        <begin position="222"/>
        <end position="236"/>
    </location>
</feature>
<sequence length="400" mass="44363">MLGNKIMLLTCLRLLDTIITLDLAFALGGGIAIVGLPGGQVQSLPEMYVGSIRRWIELIDDDDGMRGEGGDVGGDRRTGMIEMVAIPGSGGVIEEEEEGDGMPRGWVNPTSTSELWWPLDLPTLQVRPALSVLFRSGVLSYVSAGLDVRVPHHRRRLADDAVRGEIGIDDVEVAPSTFLSKSWRNHGLNSQPIARQWTTLEIAMERMFHVEGFVVPISSHPDEEEEEEEEDNDIEYDDKRRRTRRRANRRYKTLFPSLDARHAMDRVATFVAEMDSSSPLAEGFHIASFPMTRDWIDLPKYYGGGMRRGRDGKDDCDDDDDDDDDNDGTIGSSFGEGTSYKIVCLATSKPFASKLLDIDDGILAKSSTSVLEIDVSRTAEGGKSMCLPKVYRELYLNNGK</sequence>
<feature type="region of interest" description="Disordered" evidence="1">
    <location>
        <begin position="218"/>
        <end position="237"/>
    </location>
</feature>
<accession>A0ABD3RG22</accession>
<proteinExistence type="predicted"/>
<evidence type="ECO:0000313" key="3">
    <source>
        <dbReference type="Proteomes" id="UP001530377"/>
    </source>
</evidence>
<organism evidence="2 3">
    <name type="scientific">Cyclostephanos tholiformis</name>
    <dbReference type="NCBI Taxonomy" id="382380"/>
    <lineage>
        <taxon>Eukaryota</taxon>
        <taxon>Sar</taxon>
        <taxon>Stramenopiles</taxon>
        <taxon>Ochrophyta</taxon>
        <taxon>Bacillariophyta</taxon>
        <taxon>Coscinodiscophyceae</taxon>
        <taxon>Thalassiosirophycidae</taxon>
        <taxon>Stephanodiscales</taxon>
        <taxon>Stephanodiscaceae</taxon>
        <taxon>Cyclostephanos</taxon>
    </lineage>
</organism>
<dbReference type="Proteomes" id="UP001530377">
    <property type="component" value="Unassembled WGS sequence"/>
</dbReference>
<feature type="region of interest" description="Disordered" evidence="1">
    <location>
        <begin position="307"/>
        <end position="332"/>
    </location>
</feature>
<reference evidence="2 3" key="1">
    <citation type="submission" date="2024-10" db="EMBL/GenBank/DDBJ databases">
        <title>Updated reference genomes for cyclostephanoid diatoms.</title>
        <authorList>
            <person name="Roberts W.R."/>
            <person name="Alverson A.J."/>
        </authorList>
    </citation>
    <scope>NUCLEOTIDE SEQUENCE [LARGE SCALE GENOMIC DNA]</scope>
    <source>
        <strain evidence="2 3">AJA228-03</strain>
    </source>
</reference>
<comment type="caution">
    <text evidence="2">The sequence shown here is derived from an EMBL/GenBank/DDBJ whole genome shotgun (WGS) entry which is preliminary data.</text>
</comment>
<feature type="compositionally biased region" description="Acidic residues" evidence="1">
    <location>
        <begin position="314"/>
        <end position="327"/>
    </location>
</feature>
<keyword evidence="3" id="KW-1185">Reference proteome</keyword>
<dbReference type="AlphaFoldDB" id="A0ABD3RG22"/>
<name>A0ABD3RG22_9STRA</name>
<protein>
    <submittedName>
        <fullName evidence="2">Uncharacterized protein</fullName>
    </submittedName>
</protein>
<evidence type="ECO:0000256" key="1">
    <source>
        <dbReference type="SAM" id="MobiDB-lite"/>
    </source>
</evidence>
<dbReference type="EMBL" id="JALLPB020000240">
    <property type="protein sequence ID" value="KAL3811739.1"/>
    <property type="molecule type" value="Genomic_DNA"/>
</dbReference>
<evidence type="ECO:0000313" key="2">
    <source>
        <dbReference type="EMBL" id="KAL3811739.1"/>
    </source>
</evidence>
<gene>
    <name evidence="2" type="ORF">ACHAXA_000241</name>
</gene>